<keyword evidence="2" id="KW-1185">Reference proteome</keyword>
<dbReference type="Gene3D" id="1.20.120.1450">
    <property type="match status" value="1"/>
</dbReference>
<evidence type="ECO:0000313" key="2">
    <source>
        <dbReference type="Proteomes" id="UP000037688"/>
    </source>
</evidence>
<dbReference type="OrthoDB" id="2417886at2"/>
<gene>
    <name evidence="1" type="ORF">AMS66_10140</name>
</gene>
<dbReference type="Proteomes" id="UP000037688">
    <property type="component" value="Unassembled WGS sequence"/>
</dbReference>
<reference evidence="1 2" key="1">
    <citation type="submission" date="2015-08" db="EMBL/GenBank/DDBJ databases">
        <title>Draft genome sequence of cellulolytic and xylanolytic Paenibacillus sp. A59, isolated from a decaying forest soil from Patagonia, Argentina.</title>
        <authorList>
            <person name="Ghio S."/>
            <person name="Caceres A.M."/>
            <person name="Talia P."/>
            <person name="Grasso D."/>
            <person name="Campos E."/>
        </authorList>
    </citation>
    <scope>NUCLEOTIDE SEQUENCE [LARGE SCALE GENOMIC DNA]</scope>
    <source>
        <strain evidence="1 2">A59</strain>
    </source>
</reference>
<evidence type="ECO:0000313" key="1">
    <source>
        <dbReference type="EMBL" id="KOY16240.1"/>
    </source>
</evidence>
<protein>
    <submittedName>
        <fullName evidence="1">Heptaprenyl diphosphate synthase</fullName>
    </submittedName>
</protein>
<dbReference type="RefSeq" id="WP_053780683.1">
    <property type="nucleotide sequence ID" value="NZ_LITU01000053.1"/>
</dbReference>
<dbReference type="EMBL" id="LITU01000053">
    <property type="protein sequence ID" value="KOY16240.1"/>
    <property type="molecule type" value="Genomic_DNA"/>
</dbReference>
<dbReference type="InterPro" id="IPR009920">
    <property type="entry name" value="HEPPP_synth_su1"/>
</dbReference>
<dbReference type="AlphaFoldDB" id="A0A0M9BP27"/>
<comment type="caution">
    <text evidence="1">The sequence shown here is derived from an EMBL/GenBank/DDBJ whole genome shotgun (WGS) entry which is preliminary data.</text>
</comment>
<proteinExistence type="predicted"/>
<dbReference type="GO" id="GO:0009234">
    <property type="term" value="P:menaquinone biosynthetic process"/>
    <property type="evidence" value="ECO:0007669"/>
    <property type="project" value="InterPro"/>
</dbReference>
<sequence>MNSYRVPQLAKKYTDYDMIRQHTEIPSFPDSRARLLQVFVGRTDEKVHDELYALATSLVQLAMDTHDRIDTISGERRELEMRSRQLNVLAGDYFSSRFYQLLAHAGKIEMIGKLSSAVSKVNARKMTLYERMKKLLVSAEEYLRETVQLKMQLFLSFTGMIRDNEASLWNDLLVEFSYCEAIMEELQRMNDEQYFYHSYAFWHIYEYGNDDERNILRQPEPDTRAWSGMVLKYRIGDFLLDKLRECTHRIQLLLQDEEDQLGLHEINAILEPYLTYLQPSHAAVRED</sequence>
<name>A0A0M9BP27_9BACL</name>
<dbReference type="Pfam" id="PF07307">
    <property type="entry name" value="HEPPP_synt_1"/>
    <property type="match status" value="1"/>
</dbReference>
<accession>A0A0M9BP27</accession>
<organism evidence="1 2">
    <name type="scientific">Paenibacillus xylanivorans</name>
    <dbReference type="NCBI Taxonomy" id="1705561"/>
    <lineage>
        <taxon>Bacteria</taxon>
        <taxon>Bacillati</taxon>
        <taxon>Bacillota</taxon>
        <taxon>Bacilli</taxon>
        <taxon>Bacillales</taxon>
        <taxon>Paenibacillaceae</taxon>
        <taxon>Paenibacillus</taxon>
    </lineage>
</organism>
<dbReference type="PATRIC" id="fig|1705561.3.peg.1880"/>